<dbReference type="GO" id="GO:0000166">
    <property type="term" value="F:nucleotide binding"/>
    <property type="evidence" value="ECO:0007669"/>
    <property type="project" value="InterPro"/>
</dbReference>
<dbReference type="SUPFAM" id="SSF51735">
    <property type="entry name" value="NAD(P)-binding Rossmann-fold domains"/>
    <property type="match status" value="1"/>
</dbReference>
<dbReference type="EMBL" id="JAAGOA010000003">
    <property type="protein sequence ID" value="NED99489.1"/>
    <property type="molecule type" value="Genomic_DNA"/>
</dbReference>
<dbReference type="Pfam" id="PF22725">
    <property type="entry name" value="GFO_IDH_MocA_C3"/>
    <property type="match status" value="1"/>
</dbReference>
<gene>
    <name evidence="4" type="ORF">G1H10_04845</name>
</gene>
<dbReference type="PANTHER" id="PTHR43818">
    <property type="entry name" value="BCDNA.GH03377"/>
    <property type="match status" value="1"/>
</dbReference>
<keyword evidence="5" id="KW-1185">Reference proteome</keyword>
<comment type="caution">
    <text evidence="4">The sequence shown here is derived from an EMBL/GenBank/DDBJ whole genome shotgun (WGS) entry which is preliminary data.</text>
</comment>
<evidence type="ECO:0000259" key="3">
    <source>
        <dbReference type="Pfam" id="PF22725"/>
    </source>
</evidence>
<proteinExistence type="predicted"/>
<dbReference type="RefSeq" id="WP_163733526.1">
    <property type="nucleotide sequence ID" value="NZ_JAAGOA010000003.1"/>
</dbReference>
<protein>
    <submittedName>
        <fullName evidence="4">Gfo/Idh/MocA family oxidoreductase</fullName>
    </submittedName>
</protein>
<dbReference type="PANTHER" id="PTHR43818:SF11">
    <property type="entry name" value="BCDNA.GH03377"/>
    <property type="match status" value="1"/>
</dbReference>
<dbReference type="GO" id="GO:0016491">
    <property type="term" value="F:oxidoreductase activity"/>
    <property type="evidence" value="ECO:0007669"/>
    <property type="project" value="UniProtKB-KW"/>
</dbReference>
<dbReference type="Gene3D" id="3.40.50.720">
    <property type="entry name" value="NAD(P)-binding Rossmann-like Domain"/>
    <property type="match status" value="1"/>
</dbReference>
<dbReference type="InterPro" id="IPR050463">
    <property type="entry name" value="Gfo/Idh/MocA_oxidrdct_glycsds"/>
</dbReference>
<evidence type="ECO:0000259" key="2">
    <source>
        <dbReference type="Pfam" id="PF01408"/>
    </source>
</evidence>
<accession>A0A6L9S600</accession>
<dbReference type="InterPro" id="IPR036291">
    <property type="entry name" value="NAD(P)-bd_dom_sf"/>
</dbReference>
<evidence type="ECO:0000313" key="4">
    <source>
        <dbReference type="EMBL" id="NED99489.1"/>
    </source>
</evidence>
<dbReference type="Pfam" id="PF01408">
    <property type="entry name" value="GFO_IDH_MocA"/>
    <property type="match status" value="1"/>
</dbReference>
<dbReference type="AlphaFoldDB" id="A0A6L9S600"/>
<evidence type="ECO:0000313" key="5">
    <source>
        <dbReference type="Proteomes" id="UP000475214"/>
    </source>
</evidence>
<dbReference type="InterPro" id="IPR000683">
    <property type="entry name" value="Gfo/Idh/MocA-like_OxRdtase_N"/>
</dbReference>
<evidence type="ECO:0000256" key="1">
    <source>
        <dbReference type="ARBA" id="ARBA00023002"/>
    </source>
</evidence>
<feature type="domain" description="Gfo/Idh/MocA-like oxidoreductase N-terminal" evidence="2">
    <location>
        <begin position="6"/>
        <end position="120"/>
    </location>
</feature>
<dbReference type="Proteomes" id="UP000475214">
    <property type="component" value="Unassembled WGS sequence"/>
</dbReference>
<sequence length="340" mass="36755">MGERELRIGIVGAGGIVRERHVPGFGALSGVRLDALVNRTPESSRRAAAEFGVPRVHANWRDLVTDPDLDAVLVGTWPYLHAPVTLAALDAGKHVLLQARLAMDAEEGRAIRAAALAHPELVTMVVPAPFTLWADAAIQELLADGAIGELRLVRAFWGGGDGAMRTYPGWRRQRRYSGNNVMELGIVYEMLARWVGHAAWVQASEQTFSARSELGPADVPDLVSVHAGLPGGALLSLDMSPHARFAGSNAVHLFGSDGTLVVDIGGQRLVLRREGDTGPVEEDVTPEPDRRGGWRVEEEFLGAVRGTEQVRLTDVDTAVRYMEFTDAARRSAAEGRRVTV</sequence>
<dbReference type="SUPFAM" id="SSF55347">
    <property type="entry name" value="Glyceraldehyde-3-phosphate dehydrogenase-like, C-terminal domain"/>
    <property type="match status" value="1"/>
</dbReference>
<keyword evidence="1" id="KW-0560">Oxidoreductase</keyword>
<name>A0A6L9S600_9ACTN</name>
<organism evidence="4 5">
    <name type="scientific">Phytoactinopolyspora halotolerans</name>
    <dbReference type="NCBI Taxonomy" id="1981512"/>
    <lineage>
        <taxon>Bacteria</taxon>
        <taxon>Bacillati</taxon>
        <taxon>Actinomycetota</taxon>
        <taxon>Actinomycetes</taxon>
        <taxon>Jiangellales</taxon>
        <taxon>Jiangellaceae</taxon>
        <taxon>Phytoactinopolyspora</taxon>
    </lineage>
</organism>
<dbReference type="Gene3D" id="3.30.360.10">
    <property type="entry name" value="Dihydrodipicolinate Reductase, domain 2"/>
    <property type="match status" value="1"/>
</dbReference>
<feature type="domain" description="GFO/IDH/MocA-like oxidoreductase" evidence="3">
    <location>
        <begin position="137"/>
        <end position="260"/>
    </location>
</feature>
<reference evidence="4 5" key="1">
    <citation type="submission" date="2020-02" db="EMBL/GenBank/DDBJ databases">
        <authorList>
            <person name="Li X.-J."/>
            <person name="Han X.-M."/>
        </authorList>
    </citation>
    <scope>NUCLEOTIDE SEQUENCE [LARGE SCALE GENOMIC DNA]</scope>
    <source>
        <strain evidence="4 5">CCTCC AB 2017055</strain>
    </source>
</reference>
<dbReference type="InterPro" id="IPR055170">
    <property type="entry name" value="GFO_IDH_MocA-like_dom"/>
</dbReference>